<evidence type="ECO:0000313" key="2">
    <source>
        <dbReference type="Proteomes" id="UP000807769"/>
    </source>
</evidence>
<proteinExistence type="predicted"/>
<dbReference type="Proteomes" id="UP000807769">
    <property type="component" value="Unassembled WGS sequence"/>
</dbReference>
<reference evidence="1" key="1">
    <citation type="journal article" date="2020" name="New Phytol.">
        <title>Comparative genomics reveals dynamic genome evolution in host specialist ectomycorrhizal fungi.</title>
        <authorList>
            <person name="Lofgren L.A."/>
            <person name="Nguyen N.H."/>
            <person name="Vilgalys R."/>
            <person name="Ruytinx J."/>
            <person name="Liao H.L."/>
            <person name="Branco S."/>
            <person name="Kuo A."/>
            <person name="LaButti K."/>
            <person name="Lipzen A."/>
            <person name="Andreopoulos W."/>
            <person name="Pangilinan J."/>
            <person name="Riley R."/>
            <person name="Hundley H."/>
            <person name="Na H."/>
            <person name="Barry K."/>
            <person name="Grigoriev I.V."/>
            <person name="Stajich J.E."/>
            <person name="Kennedy P.G."/>
        </authorList>
    </citation>
    <scope>NUCLEOTIDE SEQUENCE</scope>
    <source>
        <strain evidence="1">MN1</strain>
    </source>
</reference>
<dbReference type="RefSeq" id="XP_041200340.1">
    <property type="nucleotide sequence ID" value="XM_041332243.1"/>
</dbReference>
<gene>
    <name evidence="1" type="ORF">BJ212DRAFT_1294749</name>
</gene>
<accession>A0A9P7EPL9</accession>
<name>A0A9P7EPL9_9AGAM</name>
<dbReference type="EMBL" id="JABBWG010000001">
    <property type="protein sequence ID" value="KAG1827493.1"/>
    <property type="molecule type" value="Genomic_DNA"/>
</dbReference>
<evidence type="ECO:0000313" key="1">
    <source>
        <dbReference type="EMBL" id="KAG1827493.1"/>
    </source>
</evidence>
<comment type="caution">
    <text evidence="1">The sequence shown here is derived from an EMBL/GenBank/DDBJ whole genome shotgun (WGS) entry which is preliminary data.</text>
</comment>
<dbReference type="GeneID" id="64626260"/>
<dbReference type="AlphaFoldDB" id="A0A9P7EPL9"/>
<sequence>MTFMLTFDYEKDGLYDTCYPVVWKETMITIVAHLTYGLASSKAQAADGNLISASTYVKLQTPEMGTGGFLQVVNKTAHLCVVQLPGFLDPVDEFALVAALFLGKQRRCGSKKVKTEWKPILSIYITSDCQENEILLGATDILVIWIQDKIYTPLHRTT</sequence>
<organism evidence="1 2">
    <name type="scientific">Suillus subaureus</name>
    <dbReference type="NCBI Taxonomy" id="48587"/>
    <lineage>
        <taxon>Eukaryota</taxon>
        <taxon>Fungi</taxon>
        <taxon>Dikarya</taxon>
        <taxon>Basidiomycota</taxon>
        <taxon>Agaricomycotina</taxon>
        <taxon>Agaricomycetes</taxon>
        <taxon>Agaricomycetidae</taxon>
        <taxon>Boletales</taxon>
        <taxon>Suillineae</taxon>
        <taxon>Suillaceae</taxon>
        <taxon>Suillus</taxon>
    </lineage>
</organism>
<protein>
    <submittedName>
        <fullName evidence="1">Uncharacterized protein</fullName>
    </submittedName>
</protein>
<keyword evidence="2" id="KW-1185">Reference proteome</keyword>
<dbReference type="OrthoDB" id="2983156at2759"/>